<dbReference type="Proteomes" id="UP000461585">
    <property type="component" value="Unassembled WGS sequence"/>
</dbReference>
<name>A0A7X5HUG8_9FIRM</name>
<dbReference type="SMART" id="SM00909">
    <property type="entry name" value="Germane"/>
    <property type="match status" value="2"/>
</dbReference>
<dbReference type="EMBL" id="JAAEEH010000007">
    <property type="protein sequence ID" value="NDL66905.1"/>
    <property type="molecule type" value="Genomic_DNA"/>
</dbReference>
<organism evidence="2 3">
    <name type="scientific">Anaerotalea alkaliphila</name>
    <dbReference type="NCBI Taxonomy" id="2662126"/>
    <lineage>
        <taxon>Bacteria</taxon>
        <taxon>Bacillati</taxon>
        <taxon>Bacillota</taxon>
        <taxon>Clostridia</taxon>
        <taxon>Eubacteriales</taxon>
        <taxon>Anaerotalea</taxon>
    </lineage>
</organism>
<dbReference type="InterPro" id="IPR019606">
    <property type="entry name" value="GerMN"/>
</dbReference>
<sequence>MRKWIITGGLLLVLLAAACGSGQKEEYITRTKESPVFYLANADRTNLVPVVVELEEEGVEEVIRESLSVLQNGKLEKGGYPTVPKELTLVKVELKGDTLVLDWPAWYATMSPIDELLCRSSVVRSVTALDFVRDVEFYVKGIPLTNQDGIAYGKMTQSDVIIDLHAEMKETVSKEVTFYYAAKDGQHLVPLQKTIVLDTSKTLEANVLGAYIQADEAAKTDKGEPLTKPVSSKTQLKNVYVNEGICYVDLAEDFLSRPLEKSMTEKTVIYGIVNTLTDLKGITRVQFLVEGEIIASYKGTLPFDNLFSRDEDILAH</sequence>
<dbReference type="PROSITE" id="PS51257">
    <property type="entry name" value="PROKAR_LIPOPROTEIN"/>
    <property type="match status" value="1"/>
</dbReference>
<dbReference type="RefSeq" id="WP_162369632.1">
    <property type="nucleotide sequence ID" value="NZ_JAAEEH010000007.1"/>
</dbReference>
<evidence type="ECO:0000313" key="3">
    <source>
        <dbReference type="Proteomes" id="UP000461585"/>
    </source>
</evidence>
<feature type="domain" description="GerMN" evidence="1">
    <location>
        <begin position="204"/>
        <end position="298"/>
    </location>
</feature>
<accession>A0A7X5HUG8</accession>
<feature type="domain" description="GerMN" evidence="1">
    <location>
        <begin position="63"/>
        <end position="148"/>
    </location>
</feature>
<keyword evidence="3" id="KW-1185">Reference proteome</keyword>
<comment type="caution">
    <text evidence="2">The sequence shown here is derived from an EMBL/GenBank/DDBJ whole genome shotgun (WGS) entry which is preliminary data.</text>
</comment>
<proteinExistence type="predicted"/>
<gene>
    <name evidence="2" type="ORF">GXN74_03975</name>
</gene>
<dbReference type="Pfam" id="PF10646">
    <property type="entry name" value="Germane"/>
    <property type="match status" value="2"/>
</dbReference>
<protein>
    <recommendedName>
        <fullName evidence="1">GerMN domain-containing protein</fullName>
    </recommendedName>
</protein>
<dbReference type="AlphaFoldDB" id="A0A7X5HUG8"/>
<reference evidence="2 3" key="1">
    <citation type="submission" date="2020-01" db="EMBL/GenBank/DDBJ databases">
        <title>Anaeroalcalibacter tamaniensis gen. nov., sp. nov., moderately halophilic strictly anaerobic fermenter bacterium from mud volcano of Taman peninsula.</title>
        <authorList>
            <person name="Frolova A."/>
            <person name="Merkel A.Y."/>
            <person name="Slobodkin A.I."/>
        </authorList>
    </citation>
    <scope>NUCLEOTIDE SEQUENCE [LARGE SCALE GENOMIC DNA]</scope>
    <source>
        <strain evidence="2 3">F-3ap</strain>
    </source>
</reference>
<evidence type="ECO:0000259" key="1">
    <source>
        <dbReference type="SMART" id="SM00909"/>
    </source>
</evidence>
<evidence type="ECO:0000313" key="2">
    <source>
        <dbReference type="EMBL" id="NDL66905.1"/>
    </source>
</evidence>